<dbReference type="AlphaFoldDB" id="A0A6C0E346"/>
<dbReference type="Pfam" id="PF02201">
    <property type="entry name" value="SWIB"/>
    <property type="match status" value="1"/>
</dbReference>
<protein>
    <recommendedName>
        <fullName evidence="2">DM2 domain-containing protein</fullName>
    </recommendedName>
</protein>
<proteinExistence type="predicted"/>
<dbReference type="Gene3D" id="1.10.245.10">
    <property type="entry name" value="SWIB/MDM2 domain"/>
    <property type="match status" value="1"/>
</dbReference>
<feature type="compositionally biased region" description="Basic and acidic residues" evidence="1">
    <location>
        <begin position="41"/>
        <end position="53"/>
    </location>
</feature>
<feature type="region of interest" description="Disordered" evidence="1">
    <location>
        <begin position="24"/>
        <end position="61"/>
    </location>
</feature>
<dbReference type="CDD" id="cd10567">
    <property type="entry name" value="SWIB-MDM2_like"/>
    <property type="match status" value="1"/>
</dbReference>
<feature type="domain" description="DM2" evidence="2">
    <location>
        <begin position="134"/>
        <end position="217"/>
    </location>
</feature>
<reference evidence="3" key="1">
    <citation type="journal article" date="2020" name="Nature">
        <title>Giant virus diversity and host interactions through global metagenomics.</title>
        <authorList>
            <person name="Schulz F."/>
            <person name="Roux S."/>
            <person name="Paez-Espino D."/>
            <person name="Jungbluth S."/>
            <person name="Walsh D.A."/>
            <person name="Denef V.J."/>
            <person name="McMahon K.D."/>
            <person name="Konstantinidis K.T."/>
            <person name="Eloe-Fadrosh E.A."/>
            <person name="Kyrpides N.C."/>
            <person name="Woyke T."/>
        </authorList>
    </citation>
    <scope>NUCLEOTIDE SEQUENCE</scope>
    <source>
        <strain evidence="3">GVMAG-M-3300023179-114</strain>
    </source>
</reference>
<evidence type="ECO:0000259" key="2">
    <source>
        <dbReference type="PROSITE" id="PS51925"/>
    </source>
</evidence>
<dbReference type="InterPro" id="IPR019835">
    <property type="entry name" value="SWIB_domain"/>
</dbReference>
<dbReference type="PROSITE" id="PS51925">
    <property type="entry name" value="SWIB_MDM2"/>
    <property type="match status" value="1"/>
</dbReference>
<organism evidence="3">
    <name type="scientific">viral metagenome</name>
    <dbReference type="NCBI Taxonomy" id="1070528"/>
    <lineage>
        <taxon>unclassified sequences</taxon>
        <taxon>metagenomes</taxon>
        <taxon>organismal metagenomes</taxon>
    </lineage>
</organism>
<dbReference type="InterPro" id="IPR003121">
    <property type="entry name" value="SWIB_MDM2_domain"/>
</dbReference>
<dbReference type="EMBL" id="MN739723">
    <property type="protein sequence ID" value="QHT23021.1"/>
    <property type="molecule type" value="Genomic_DNA"/>
</dbReference>
<dbReference type="SUPFAM" id="SSF47592">
    <property type="entry name" value="SWIB/MDM2 domain"/>
    <property type="match status" value="1"/>
</dbReference>
<evidence type="ECO:0000256" key="1">
    <source>
        <dbReference type="SAM" id="MobiDB-lite"/>
    </source>
</evidence>
<dbReference type="SMART" id="SM00151">
    <property type="entry name" value="SWIB"/>
    <property type="match status" value="1"/>
</dbReference>
<name>A0A6C0E346_9ZZZZ</name>
<evidence type="ECO:0000313" key="3">
    <source>
        <dbReference type="EMBL" id="QHT23021.1"/>
    </source>
</evidence>
<sequence length="226" mass="25352">MPRTSKPKTATEVVEKNVVAAPVQNVETKPVTKQAAPKKSSTKETTPKVEKTVETPVPEVSSQNVMEETVVDIEASVAAQSVEFLAKLNQLSVIISSLKNEYKTLEKKWTRELKVAQKVNSKRKRKTGNRTPSGFVKPTKISDELANFLEKPLGAEMARTDVTREINKYIRAHNLQDKENGRKINPDTKLSSLLKLKNTDELTYFNLQKYMSPHFAKSTKDVAQVV</sequence>
<dbReference type="PANTHER" id="PTHR13844">
    <property type="entry name" value="SWI/SNF-RELATED MATRIX-ASSOCIATED ACTIN-DEPENDENT REGULATOR OF CHROMATIN SUBFAMILY D"/>
    <property type="match status" value="1"/>
</dbReference>
<dbReference type="InterPro" id="IPR036885">
    <property type="entry name" value="SWIB_MDM2_dom_sf"/>
</dbReference>
<accession>A0A6C0E346</accession>